<dbReference type="InterPro" id="IPR013783">
    <property type="entry name" value="Ig-like_fold"/>
</dbReference>
<proteinExistence type="predicted"/>
<dbReference type="InterPro" id="IPR006584">
    <property type="entry name" value="Cellulose-bd_IV"/>
</dbReference>
<dbReference type="SUPFAM" id="SSF49373">
    <property type="entry name" value="Invasin/intimin cell-adhesion fragments"/>
    <property type="match status" value="1"/>
</dbReference>
<keyword evidence="6" id="KW-1185">Reference proteome</keyword>
<comment type="caution">
    <text evidence="5">The sequence shown here is derived from an EMBL/GenBank/DDBJ whole genome shotgun (WGS) entry which is preliminary data.</text>
</comment>
<reference evidence="5 6" key="1">
    <citation type="submission" date="2023-04" db="EMBL/GenBank/DDBJ databases">
        <title>Marinobulbifer ophiurae gen. nov., sp. Nov., isolate from tissue of brittle star Ophioplocus japonicus.</title>
        <authorList>
            <person name="Kawano K."/>
            <person name="Sawayama S."/>
            <person name="Nakagawa S."/>
        </authorList>
    </citation>
    <scope>NUCLEOTIDE SEQUENCE [LARGE SCALE GENOMIC DNA]</scope>
    <source>
        <strain evidence="5 6">NKW57</strain>
    </source>
</reference>
<accession>A0ABQ6M0T6</accession>
<dbReference type="PROSITE" id="PS51175">
    <property type="entry name" value="CBM6"/>
    <property type="match status" value="1"/>
</dbReference>
<dbReference type="InterPro" id="IPR008999">
    <property type="entry name" value="Actin-crosslinking"/>
</dbReference>
<evidence type="ECO:0000259" key="4">
    <source>
        <dbReference type="PROSITE" id="PS51175"/>
    </source>
</evidence>
<dbReference type="Gene3D" id="2.60.120.260">
    <property type="entry name" value="Galactose-binding domain-like"/>
    <property type="match status" value="1"/>
</dbReference>
<dbReference type="SUPFAM" id="SSF51445">
    <property type="entry name" value="(Trans)glycosidases"/>
    <property type="match status" value="1"/>
</dbReference>
<dbReference type="InterPro" id="IPR005084">
    <property type="entry name" value="CBM6"/>
</dbReference>
<dbReference type="Pfam" id="PF03422">
    <property type="entry name" value="CBM_6"/>
    <property type="match status" value="1"/>
</dbReference>
<dbReference type="CDD" id="cd04080">
    <property type="entry name" value="CBM6_cellulase-like"/>
    <property type="match status" value="1"/>
</dbReference>
<dbReference type="InterPro" id="IPR008979">
    <property type="entry name" value="Galactose-bd-like_sf"/>
</dbReference>
<dbReference type="EMBL" id="BSYJ01000004">
    <property type="protein sequence ID" value="GMG87959.1"/>
    <property type="molecule type" value="Genomic_DNA"/>
</dbReference>
<feature type="domain" description="CBM6" evidence="4">
    <location>
        <begin position="491"/>
        <end position="615"/>
    </location>
</feature>
<keyword evidence="2" id="KW-0378">Hydrolase</keyword>
<evidence type="ECO:0000313" key="6">
    <source>
        <dbReference type="Proteomes" id="UP001224392"/>
    </source>
</evidence>
<evidence type="ECO:0000256" key="3">
    <source>
        <dbReference type="ARBA" id="ARBA00023295"/>
    </source>
</evidence>
<dbReference type="SMART" id="SM00606">
    <property type="entry name" value="CBD_IV"/>
    <property type="match status" value="1"/>
</dbReference>
<keyword evidence="3" id="KW-0326">Glycosidase</keyword>
<dbReference type="InterPro" id="IPR008964">
    <property type="entry name" value="Invasin/intimin_cell_adhesion"/>
</dbReference>
<dbReference type="CDD" id="cd00257">
    <property type="entry name" value="beta-trefoil_FSCN-like"/>
    <property type="match status" value="1"/>
</dbReference>
<dbReference type="Gene3D" id="3.20.20.80">
    <property type="entry name" value="Glycosidases"/>
    <property type="match status" value="1"/>
</dbReference>
<evidence type="ECO:0000313" key="5">
    <source>
        <dbReference type="EMBL" id="GMG87959.1"/>
    </source>
</evidence>
<dbReference type="Proteomes" id="UP001224392">
    <property type="component" value="Unassembled WGS sequence"/>
</dbReference>
<dbReference type="Pfam" id="PF00150">
    <property type="entry name" value="Cellulase"/>
    <property type="match status" value="1"/>
</dbReference>
<dbReference type="Gene3D" id="2.60.40.10">
    <property type="entry name" value="Immunoglobulins"/>
    <property type="match status" value="1"/>
</dbReference>
<dbReference type="SUPFAM" id="SSF50405">
    <property type="entry name" value="Actin-crosslinking proteins"/>
    <property type="match status" value="1"/>
</dbReference>
<protein>
    <recommendedName>
        <fullName evidence="4">CBM6 domain-containing protein</fullName>
    </recommendedName>
</protein>
<dbReference type="InterPro" id="IPR017853">
    <property type="entry name" value="GH"/>
</dbReference>
<dbReference type="InterPro" id="IPR001547">
    <property type="entry name" value="Glyco_hydro_5"/>
</dbReference>
<dbReference type="Gene3D" id="2.80.10.50">
    <property type="match status" value="1"/>
</dbReference>
<dbReference type="SUPFAM" id="SSF49785">
    <property type="entry name" value="Galactose-binding domain-like"/>
    <property type="match status" value="1"/>
</dbReference>
<evidence type="ECO:0000256" key="2">
    <source>
        <dbReference type="ARBA" id="ARBA00022801"/>
    </source>
</evidence>
<organism evidence="5 6">
    <name type="scientific">Biformimicrobium ophioploci</name>
    <dbReference type="NCBI Taxonomy" id="3036711"/>
    <lineage>
        <taxon>Bacteria</taxon>
        <taxon>Pseudomonadati</taxon>
        <taxon>Pseudomonadota</taxon>
        <taxon>Gammaproteobacteria</taxon>
        <taxon>Cellvibrionales</taxon>
        <taxon>Microbulbiferaceae</taxon>
        <taxon>Biformimicrobium</taxon>
    </lineage>
</organism>
<keyword evidence="1" id="KW-0732">Signal</keyword>
<evidence type="ECO:0000256" key="1">
    <source>
        <dbReference type="ARBA" id="ARBA00022729"/>
    </source>
</evidence>
<name>A0ABQ6M0T6_9GAMM</name>
<sequence>MLASSDALAVRDRPYIDQSLGYNVILSDRGTTLRGVSLSFDGGDPYGTLPAVMPSEASLTKLSTEYGYNTVHLYLEGDAGQNPDPVGINLALADELVQRTRNTDLYLIITIGNNGENGAIHSMQKTLDFWSLYGERYKNETHVIFEAHNEPAPSTLSNWTQQDWDNQLIMYNHIRGIAPDTMILLGSFMSFFPGSAAIEGADMLKSQGVSWDNAAFAFHGYWNLPDIEKTIAPFLASTDYPALICTEFWPGDTENGYNAAFETYHIGWQQFQWLGANDMDLENLKNKLNVAGTVWKPELAETTWPSSGAPSIPLGAEIGIFSRGAGMFVSLDGTNLKANKASYSKASGENFTVVDAGNGHVALRADNGNYVSATGDGLPMTVSASTIGNAEKWEWLELPSGDFSLRPWGGGGHLWGTVDRGQHAGKITANGDNASLNGPATLAYLTAAGDAPAAPTPPPPPPPGPFFGSPTVIPTSSMLFAADFDHGGEGVAYHDIDDENWGGQYRFDVGVDIEATNEGSTNVGWIDPGEWLNYTVDVQTAGTYTMTFRVASAQDGGSFHIEFDGVDVTGPLTTPNTGAWNTWANFSTEVELVSGVQVMTMVSAGGFNLIGYDIQQGSAPPPAPATDMYVSGVVVGTASAGRGQKYGTATVTVLDNNANPVSGATVSGNFTSGIIETGVSGVTDANGVAVLQSTNSAGGNLSVEFCVSDVSGSLNYDESSSVNRCF</sequence>
<gene>
    <name evidence="5" type="ORF">MNKW57_22800</name>
</gene>